<keyword evidence="11" id="KW-1133">Transmembrane helix</keyword>
<dbReference type="SUPFAM" id="SSF55874">
    <property type="entry name" value="ATPase domain of HSP90 chaperone/DNA topoisomerase II/histidine kinase"/>
    <property type="match status" value="2"/>
</dbReference>
<dbReference type="PANTHER" id="PTHR24421:SF10">
    <property type="entry name" value="NITRATE_NITRITE SENSOR PROTEIN NARQ"/>
    <property type="match status" value="1"/>
</dbReference>
<dbReference type="InterPro" id="IPR011712">
    <property type="entry name" value="Sig_transdc_His_kin_sub3_dim/P"/>
</dbReference>
<dbReference type="GO" id="GO:0000155">
    <property type="term" value="F:phosphorelay sensor kinase activity"/>
    <property type="evidence" value="ECO:0007669"/>
    <property type="project" value="InterPro"/>
</dbReference>
<dbReference type="Proteomes" id="UP000176005">
    <property type="component" value="Unassembled WGS sequence"/>
</dbReference>
<evidence type="ECO:0000256" key="5">
    <source>
        <dbReference type="ARBA" id="ARBA00022741"/>
    </source>
</evidence>
<evidence type="ECO:0000259" key="12">
    <source>
        <dbReference type="Pfam" id="PF02518"/>
    </source>
</evidence>
<dbReference type="Gene3D" id="3.30.565.10">
    <property type="entry name" value="Histidine kinase-like ATPase, C-terminal domain"/>
    <property type="match status" value="1"/>
</dbReference>
<feature type="transmembrane region" description="Helical" evidence="11">
    <location>
        <begin position="126"/>
        <end position="144"/>
    </location>
</feature>
<keyword evidence="9" id="KW-0175">Coiled coil</keyword>
<dbReference type="AlphaFoldDB" id="A0A1E7KGE4"/>
<evidence type="ECO:0000256" key="7">
    <source>
        <dbReference type="ARBA" id="ARBA00022840"/>
    </source>
</evidence>
<dbReference type="PANTHER" id="PTHR24421">
    <property type="entry name" value="NITRATE/NITRITE SENSOR PROTEIN NARX-RELATED"/>
    <property type="match status" value="1"/>
</dbReference>
<feature type="transmembrane region" description="Helical" evidence="11">
    <location>
        <begin position="26"/>
        <end position="44"/>
    </location>
</feature>
<comment type="catalytic activity">
    <reaction evidence="1">
        <text>ATP + protein L-histidine = ADP + protein N-phospho-L-histidine.</text>
        <dbReference type="EC" id="2.7.13.3"/>
    </reaction>
</comment>
<keyword evidence="5" id="KW-0547">Nucleotide-binding</keyword>
<evidence type="ECO:0000256" key="6">
    <source>
        <dbReference type="ARBA" id="ARBA00022777"/>
    </source>
</evidence>
<dbReference type="EMBL" id="LJGW01000718">
    <property type="protein sequence ID" value="OEV02976.1"/>
    <property type="molecule type" value="Genomic_DNA"/>
</dbReference>
<dbReference type="InterPro" id="IPR003594">
    <property type="entry name" value="HATPase_dom"/>
</dbReference>
<reference evidence="14 15" key="1">
    <citation type="journal article" date="2016" name="Front. Microbiol.">
        <title>Comparative Genomics Analysis of Streptomyces Species Reveals Their Adaptation to the Marine Environment and Their Diversity at the Genomic Level.</title>
        <authorList>
            <person name="Tian X."/>
            <person name="Zhang Z."/>
            <person name="Yang T."/>
            <person name="Chen M."/>
            <person name="Li J."/>
            <person name="Chen F."/>
            <person name="Yang J."/>
            <person name="Li W."/>
            <person name="Zhang B."/>
            <person name="Zhang Z."/>
            <person name="Wu J."/>
            <person name="Zhang C."/>
            <person name="Long L."/>
            <person name="Xiao J."/>
        </authorList>
    </citation>
    <scope>NUCLEOTIDE SEQUENCE [LARGE SCALE GENOMIC DNA]</scope>
    <source>
        <strain evidence="14 15">SCSIO 10429</strain>
    </source>
</reference>
<dbReference type="EC" id="2.7.13.3" evidence="2"/>
<feature type="domain" description="Histidine kinase/HSP90-like ATPase" evidence="12">
    <location>
        <begin position="293"/>
        <end position="437"/>
    </location>
</feature>
<evidence type="ECO:0000256" key="4">
    <source>
        <dbReference type="ARBA" id="ARBA00022679"/>
    </source>
</evidence>
<dbReference type="PATRIC" id="fig|518642.10.peg.359"/>
<gene>
    <name evidence="14" type="ORF">AN218_33015</name>
</gene>
<evidence type="ECO:0000256" key="3">
    <source>
        <dbReference type="ARBA" id="ARBA00022553"/>
    </source>
</evidence>
<dbReference type="GO" id="GO:0005524">
    <property type="term" value="F:ATP binding"/>
    <property type="evidence" value="ECO:0007669"/>
    <property type="project" value="UniProtKB-KW"/>
</dbReference>
<dbReference type="InterPro" id="IPR050482">
    <property type="entry name" value="Sensor_HK_TwoCompSys"/>
</dbReference>
<evidence type="ECO:0000313" key="15">
    <source>
        <dbReference type="Proteomes" id="UP000176005"/>
    </source>
</evidence>
<feature type="domain" description="Signal transduction histidine kinase subgroup 3 dimerisation and phosphoacceptor" evidence="13">
    <location>
        <begin position="176"/>
        <end position="239"/>
    </location>
</feature>
<dbReference type="Pfam" id="PF07730">
    <property type="entry name" value="HisKA_3"/>
    <property type="match status" value="1"/>
</dbReference>
<keyword evidence="11" id="KW-0812">Transmembrane</keyword>
<dbReference type="CDD" id="cd16917">
    <property type="entry name" value="HATPase_UhpB-NarQ-NarX-like"/>
    <property type="match status" value="1"/>
</dbReference>
<keyword evidence="15" id="KW-1185">Reference proteome</keyword>
<evidence type="ECO:0000256" key="1">
    <source>
        <dbReference type="ARBA" id="ARBA00000085"/>
    </source>
</evidence>
<evidence type="ECO:0000256" key="2">
    <source>
        <dbReference type="ARBA" id="ARBA00012438"/>
    </source>
</evidence>
<evidence type="ECO:0000256" key="10">
    <source>
        <dbReference type="SAM" id="MobiDB-lite"/>
    </source>
</evidence>
<keyword evidence="8" id="KW-0902">Two-component regulatory system</keyword>
<feature type="compositionally biased region" description="Polar residues" evidence="10">
    <location>
        <begin position="333"/>
        <end position="346"/>
    </location>
</feature>
<keyword evidence="11" id="KW-0472">Membrane</keyword>
<keyword evidence="3" id="KW-0597">Phosphoprotein</keyword>
<accession>A0A1E7KGE4</accession>
<protein>
    <recommendedName>
        <fullName evidence="2">histidine kinase</fullName>
        <ecNumber evidence="2">2.7.13.3</ecNumber>
    </recommendedName>
</protein>
<sequence>MAVFFVLLDTGLTLAGETWWPRHPDTPAWIMLGLQAVACASLVLRRRAPLVVVAVLGGFTLAVTLLISPGGVLTPANPGNLWAPFSTAVAAYGPVLYRPGERRTAFVALAAFTLVVARPWDLSYTVATIGVLRTAVGPLLALYFDARRRLVRALTERAERAERERHLLAEQARAEERARLAGEMHDVVTHRVSLMALQAGALRVTAPDEATRQAAEELRAAGCQALEELRDLIGILRTEPESEPEEHAGGGSVGSAGSVAGFAELVAESGAVGTPAELVEDGDRSLASPVVARTAHRVVREALTNVRKHAPGTRVTVHVEYRETHVRVSVHNTAPHSAAQHSTTPKAVSPAVSRAGAPAGAPTGAPATGVAQGVAGALAVPGASAAAEAAATAAVLAGTGSGLGLAGLRRRLELVRGTLRAGRSPDGGFRVEATLPAYVATAEAAVGAP</sequence>
<dbReference type="Pfam" id="PF02518">
    <property type="entry name" value="HATPase_c"/>
    <property type="match status" value="1"/>
</dbReference>
<evidence type="ECO:0000256" key="8">
    <source>
        <dbReference type="ARBA" id="ARBA00023012"/>
    </source>
</evidence>
<feature type="coiled-coil region" evidence="9">
    <location>
        <begin position="144"/>
        <end position="178"/>
    </location>
</feature>
<dbReference type="GO" id="GO:0016020">
    <property type="term" value="C:membrane"/>
    <property type="evidence" value="ECO:0007669"/>
    <property type="project" value="InterPro"/>
</dbReference>
<evidence type="ECO:0000256" key="9">
    <source>
        <dbReference type="SAM" id="Coils"/>
    </source>
</evidence>
<evidence type="ECO:0000259" key="13">
    <source>
        <dbReference type="Pfam" id="PF07730"/>
    </source>
</evidence>
<dbReference type="InterPro" id="IPR036890">
    <property type="entry name" value="HATPase_C_sf"/>
</dbReference>
<proteinExistence type="predicted"/>
<evidence type="ECO:0000313" key="14">
    <source>
        <dbReference type="EMBL" id="OEV02976.1"/>
    </source>
</evidence>
<keyword evidence="7" id="KW-0067">ATP-binding</keyword>
<feature type="compositionally biased region" description="Low complexity" evidence="10">
    <location>
        <begin position="354"/>
        <end position="367"/>
    </location>
</feature>
<organism evidence="14 15">
    <name type="scientific">Streptomyces nanshensis</name>
    <dbReference type="NCBI Taxonomy" id="518642"/>
    <lineage>
        <taxon>Bacteria</taxon>
        <taxon>Bacillati</taxon>
        <taxon>Actinomycetota</taxon>
        <taxon>Actinomycetes</taxon>
        <taxon>Kitasatosporales</taxon>
        <taxon>Streptomycetaceae</taxon>
        <taxon>Streptomyces</taxon>
    </lineage>
</organism>
<evidence type="ECO:0000256" key="11">
    <source>
        <dbReference type="SAM" id="Phobius"/>
    </source>
</evidence>
<keyword evidence="4" id="KW-0808">Transferase</keyword>
<keyword evidence="6 14" id="KW-0418">Kinase</keyword>
<feature type="region of interest" description="Disordered" evidence="10">
    <location>
        <begin position="333"/>
        <end position="367"/>
    </location>
</feature>
<dbReference type="Gene3D" id="1.20.5.1930">
    <property type="match status" value="1"/>
</dbReference>
<dbReference type="GO" id="GO:0046983">
    <property type="term" value="F:protein dimerization activity"/>
    <property type="evidence" value="ECO:0007669"/>
    <property type="project" value="InterPro"/>
</dbReference>
<comment type="caution">
    <text evidence="14">The sequence shown here is derived from an EMBL/GenBank/DDBJ whole genome shotgun (WGS) entry which is preliminary data.</text>
</comment>
<feature type="transmembrane region" description="Helical" evidence="11">
    <location>
        <begin position="51"/>
        <end position="73"/>
    </location>
</feature>
<name>A0A1E7KGE4_9ACTN</name>